<organism evidence="3 4">
    <name type="scientific">Desulfatibacillum aliphaticivorans</name>
    <dbReference type="NCBI Taxonomy" id="218208"/>
    <lineage>
        <taxon>Bacteria</taxon>
        <taxon>Pseudomonadati</taxon>
        <taxon>Thermodesulfobacteriota</taxon>
        <taxon>Desulfobacteria</taxon>
        <taxon>Desulfobacterales</taxon>
        <taxon>Desulfatibacillaceae</taxon>
        <taxon>Desulfatibacillum</taxon>
    </lineage>
</organism>
<dbReference type="EMBL" id="CP001322">
    <property type="protein sequence ID" value="ACL05023.1"/>
    <property type="molecule type" value="Genomic_DNA"/>
</dbReference>
<dbReference type="GO" id="GO:0055085">
    <property type="term" value="P:transmembrane transport"/>
    <property type="evidence" value="ECO:0007669"/>
    <property type="project" value="InterPro"/>
</dbReference>
<protein>
    <submittedName>
        <fullName evidence="3">TRAP-type C4-dicarboxylate transport system, DctP subunit</fullName>
    </submittedName>
</protein>
<name>B8FJ96_DESAL</name>
<dbReference type="KEGG" id="dal:Dalk_3334"/>
<evidence type="ECO:0000313" key="3">
    <source>
        <dbReference type="EMBL" id="ACL05023.1"/>
    </source>
</evidence>
<dbReference type="eggNOG" id="COG1638">
    <property type="taxonomic scope" value="Bacteria"/>
</dbReference>
<dbReference type="AlphaFoldDB" id="B8FJ96"/>
<keyword evidence="4" id="KW-1185">Reference proteome</keyword>
<reference evidence="3 4" key="1">
    <citation type="journal article" date="2012" name="Environ. Microbiol.">
        <title>The genome sequence of Desulfatibacillum alkenivorans AK-01: a blueprint for anaerobic alkane oxidation.</title>
        <authorList>
            <person name="Callaghan A.V."/>
            <person name="Morris B.E."/>
            <person name="Pereira I.A."/>
            <person name="McInerney M.J."/>
            <person name="Austin R.N."/>
            <person name="Groves J.T."/>
            <person name="Kukor J.J."/>
            <person name="Suflita J.M."/>
            <person name="Young L.Y."/>
            <person name="Zylstra G.J."/>
            <person name="Wawrik B."/>
        </authorList>
    </citation>
    <scope>NUCLEOTIDE SEQUENCE [LARGE SCALE GENOMIC DNA]</scope>
    <source>
        <strain evidence="3 4">AK-01</strain>
    </source>
</reference>
<dbReference type="Gene3D" id="3.40.190.170">
    <property type="entry name" value="Bacterial extracellular solute-binding protein, family 7"/>
    <property type="match status" value="1"/>
</dbReference>
<dbReference type="InterPro" id="IPR018389">
    <property type="entry name" value="DctP_fam"/>
</dbReference>
<feature type="signal peptide" evidence="2">
    <location>
        <begin position="1"/>
        <end position="26"/>
    </location>
</feature>
<evidence type="ECO:0000256" key="2">
    <source>
        <dbReference type="SAM" id="SignalP"/>
    </source>
</evidence>
<gene>
    <name evidence="3" type="ordered locus">Dalk_3334</name>
</gene>
<dbReference type="CDD" id="cd13670">
    <property type="entry name" value="PBP2_TRAP_Tp0957_like"/>
    <property type="match status" value="1"/>
</dbReference>
<dbReference type="PANTHER" id="PTHR33376:SF5">
    <property type="entry name" value="EXTRACYTOPLASMIC SOLUTE RECEPTOR PROTEIN"/>
    <property type="match status" value="1"/>
</dbReference>
<accession>B8FJ96</accession>
<dbReference type="HOGENOM" id="CLU_036176_6_0_7"/>
<evidence type="ECO:0000256" key="1">
    <source>
        <dbReference type="ARBA" id="ARBA00022729"/>
    </source>
</evidence>
<dbReference type="NCBIfam" id="NF037995">
    <property type="entry name" value="TRAP_S1"/>
    <property type="match status" value="1"/>
</dbReference>
<feature type="chain" id="PRO_5002871799" evidence="2">
    <location>
        <begin position="27"/>
        <end position="341"/>
    </location>
</feature>
<dbReference type="RefSeq" id="WP_015948081.1">
    <property type="nucleotide sequence ID" value="NC_011768.1"/>
</dbReference>
<sequence>MKTKACFILVSLLIALSFVGSGLCSGAEGWSETYKVGTIAPKGIAWALQMDRIVFPEVAKATDGNLVIKVYWGGVMGDDEAIIKKMRIGQLHGAGMSGYGCTLAIPEMAVMQLPFLFNNWQEVDYVKEKMAPIFDEITRDHDYMVIAYIDQDFDVFFSSKYDMTKVEEFAQAKIISWSGALEGEVLQAIGAHPIPVSMTEAPTSIRQGIGDTIIAPKAWAVGTQLYSILKYVSPLNIRYSPAVMLLTWEAYEQMPQDYRDRFMAVRPKIMRDFCLAAREDNEKCLNALLEYGIKQREMSPEEKAKLESMAHTVWEDQAGQQYPAELLEQIQDHLEEFRSNK</sequence>
<dbReference type="PANTHER" id="PTHR33376">
    <property type="match status" value="1"/>
</dbReference>
<dbReference type="Pfam" id="PF03480">
    <property type="entry name" value="DctP"/>
    <property type="match status" value="1"/>
</dbReference>
<dbReference type="Proteomes" id="UP000000739">
    <property type="component" value="Chromosome"/>
</dbReference>
<evidence type="ECO:0000313" key="4">
    <source>
        <dbReference type="Proteomes" id="UP000000739"/>
    </source>
</evidence>
<dbReference type="InterPro" id="IPR038404">
    <property type="entry name" value="TRAP_DctP_sf"/>
</dbReference>
<proteinExistence type="predicted"/>
<keyword evidence="1 2" id="KW-0732">Signal</keyword>